<comment type="caution">
    <text evidence="3">The sequence shown here is derived from an EMBL/GenBank/DDBJ whole genome shotgun (WGS) entry which is preliminary data.</text>
</comment>
<dbReference type="PRINTS" id="PR01438">
    <property type="entry name" value="UNVRSLSTRESS"/>
</dbReference>
<dbReference type="Gene3D" id="3.40.50.620">
    <property type="entry name" value="HUPs"/>
    <property type="match status" value="1"/>
</dbReference>
<evidence type="ECO:0000313" key="4">
    <source>
        <dbReference type="Proteomes" id="UP001255416"/>
    </source>
</evidence>
<dbReference type="CDD" id="cd00293">
    <property type="entry name" value="USP-like"/>
    <property type="match status" value="1"/>
</dbReference>
<protein>
    <submittedName>
        <fullName evidence="3">Universal stress protein</fullName>
    </submittedName>
</protein>
<accession>A0ABU3VFS1</accession>
<dbReference type="PANTHER" id="PTHR46268">
    <property type="entry name" value="STRESS RESPONSE PROTEIN NHAX"/>
    <property type="match status" value="1"/>
</dbReference>
<dbReference type="Pfam" id="PF00582">
    <property type="entry name" value="Usp"/>
    <property type="match status" value="1"/>
</dbReference>
<dbReference type="InterPro" id="IPR014729">
    <property type="entry name" value="Rossmann-like_a/b/a_fold"/>
</dbReference>
<keyword evidence="4" id="KW-1185">Reference proteome</keyword>
<proteinExistence type="inferred from homology"/>
<dbReference type="PANTHER" id="PTHR46268:SF6">
    <property type="entry name" value="UNIVERSAL STRESS PROTEIN UP12"/>
    <property type="match status" value="1"/>
</dbReference>
<gene>
    <name evidence="3" type="ORF">QO231_13375</name>
</gene>
<dbReference type="RefSeq" id="WP_316777127.1">
    <property type="nucleotide sequence ID" value="NZ_JASMWN010000010.1"/>
</dbReference>
<dbReference type="InterPro" id="IPR006016">
    <property type="entry name" value="UspA"/>
</dbReference>
<dbReference type="EMBL" id="JASMWN010000010">
    <property type="protein sequence ID" value="MDU9004840.1"/>
    <property type="molecule type" value="Genomic_DNA"/>
</dbReference>
<dbReference type="Proteomes" id="UP001255416">
    <property type="component" value="Unassembled WGS sequence"/>
</dbReference>
<name>A0ABU3VFS1_9RHOB</name>
<dbReference type="InterPro" id="IPR006015">
    <property type="entry name" value="Universal_stress_UspA"/>
</dbReference>
<feature type="domain" description="UspA" evidence="2">
    <location>
        <begin position="1"/>
        <end position="144"/>
    </location>
</feature>
<evidence type="ECO:0000256" key="1">
    <source>
        <dbReference type="ARBA" id="ARBA00008791"/>
    </source>
</evidence>
<dbReference type="SUPFAM" id="SSF52402">
    <property type="entry name" value="Adenine nucleotide alpha hydrolases-like"/>
    <property type="match status" value="1"/>
</dbReference>
<evidence type="ECO:0000259" key="2">
    <source>
        <dbReference type="Pfam" id="PF00582"/>
    </source>
</evidence>
<reference evidence="4" key="1">
    <citation type="submission" date="2023-05" db="EMBL/GenBank/DDBJ databases">
        <title>Sedimentitalea sp. nov. JM2-8.</title>
        <authorList>
            <person name="Huang J."/>
        </authorList>
    </citation>
    <scope>NUCLEOTIDE SEQUENCE [LARGE SCALE GENOMIC DNA]</scope>
    <source>
        <strain evidence="4">KHS03</strain>
    </source>
</reference>
<comment type="similarity">
    <text evidence="1">Belongs to the universal stress protein A family.</text>
</comment>
<sequence length="145" mass="15781">MTAKLVVGLDGHSSGERALDYAQKLAGQIGACELLVVYIIEWSPYAFQTPEENEQRHKRREKEIASANERIIAPAVERLTKDGLSVRGIVRHGNVADALNEVALKENAEQIIVARASERSLSQRIFGSSTANLVMEASVPVTVVG</sequence>
<organism evidence="3 4">
    <name type="scientific">Sedimentitalea todarodis</name>
    <dbReference type="NCBI Taxonomy" id="1631240"/>
    <lineage>
        <taxon>Bacteria</taxon>
        <taxon>Pseudomonadati</taxon>
        <taxon>Pseudomonadota</taxon>
        <taxon>Alphaproteobacteria</taxon>
        <taxon>Rhodobacterales</taxon>
        <taxon>Paracoccaceae</taxon>
        <taxon>Sedimentitalea</taxon>
    </lineage>
</organism>
<evidence type="ECO:0000313" key="3">
    <source>
        <dbReference type="EMBL" id="MDU9004840.1"/>
    </source>
</evidence>